<accession>K0T3I2</accession>
<reference evidence="1 2" key="1">
    <citation type="journal article" date="2012" name="Genome Biol.">
        <title>Genome and low-iron response of an oceanic diatom adapted to chronic iron limitation.</title>
        <authorList>
            <person name="Lommer M."/>
            <person name="Specht M."/>
            <person name="Roy A.S."/>
            <person name="Kraemer L."/>
            <person name="Andreson R."/>
            <person name="Gutowska M.A."/>
            <person name="Wolf J."/>
            <person name="Bergner S.V."/>
            <person name="Schilhabel M.B."/>
            <person name="Klostermeier U.C."/>
            <person name="Beiko R.G."/>
            <person name="Rosenstiel P."/>
            <person name="Hippler M."/>
            <person name="Laroche J."/>
        </authorList>
    </citation>
    <scope>NUCLEOTIDE SEQUENCE [LARGE SCALE GENOMIC DNA]</scope>
    <source>
        <strain evidence="1 2">CCMP1005</strain>
    </source>
</reference>
<name>K0T3I2_THAOC</name>
<protein>
    <submittedName>
        <fullName evidence="1">Uncharacterized protein</fullName>
    </submittedName>
</protein>
<sequence length="228" mass="26606">MIRYFQVQRNVDEVSDNVAGMMRHVPHLKLKRAKEMYQKICKEYGEESPIALELGVNYANRMMEADLWLEGERLLLRLNSISRRVLGVYHDTRTYVEAAIAFYKTRRVMVKSENAHQYEFLNYDNSDYGHKCVIKGPIVDAVNRDTKQEKVQSINFDDLRIILGTPVVLRGMDKGLRHLSGKLAVILEWNDEADPFTYQVAFEGNRYEPCNVEPKNVRIVFDLPPKRH</sequence>
<dbReference type="AlphaFoldDB" id="K0T3I2"/>
<keyword evidence="2" id="KW-1185">Reference proteome</keyword>
<comment type="caution">
    <text evidence="1">The sequence shown here is derived from an EMBL/GenBank/DDBJ whole genome shotgun (WGS) entry which is preliminary data.</text>
</comment>
<gene>
    <name evidence="1" type="ORF">THAOC_06234</name>
</gene>
<dbReference type="EMBL" id="AGNL01006132">
    <property type="protein sequence ID" value="EJK72250.1"/>
    <property type="molecule type" value="Genomic_DNA"/>
</dbReference>
<evidence type="ECO:0000313" key="1">
    <source>
        <dbReference type="EMBL" id="EJK72250.1"/>
    </source>
</evidence>
<evidence type="ECO:0000313" key="2">
    <source>
        <dbReference type="Proteomes" id="UP000266841"/>
    </source>
</evidence>
<proteinExistence type="predicted"/>
<dbReference type="Proteomes" id="UP000266841">
    <property type="component" value="Unassembled WGS sequence"/>
</dbReference>
<organism evidence="1 2">
    <name type="scientific">Thalassiosira oceanica</name>
    <name type="common">Marine diatom</name>
    <dbReference type="NCBI Taxonomy" id="159749"/>
    <lineage>
        <taxon>Eukaryota</taxon>
        <taxon>Sar</taxon>
        <taxon>Stramenopiles</taxon>
        <taxon>Ochrophyta</taxon>
        <taxon>Bacillariophyta</taxon>
        <taxon>Coscinodiscophyceae</taxon>
        <taxon>Thalassiosirophycidae</taxon>
        <taxon>Thalassiosirales</taxon>
        <taxon>Thalassiosiraceae</taxon>
        <taxon>Thalassiosira</taxon>
    </lineage>
</organism>